<accession>A0A3P6D9F9</accession>
<dbReference type="EMBL" id="LR031874">
    <property type="protein sequence ID" value="VDD22818.1"/>
    <property type="molecule type" value="Genomic_DNA"/>
</dbReference>
<feature type="region of interest" description="Disordered" evidence="1">
    <location>
        <begin position="1"/>
        <end position="85"/>
    </location>
</feature>
<organism evidence="2">
    <name type="scientific">Brassica oleracea</name>
    <name type="common">Wild cabbage</name>
    <dbReference type="NCBI Taxonomy" id="3712"/>
    <lineage>
        <taxon>Eukaryota</taxon>
        <taxon>Viridiplantae</taxon>
        <taxon>Streptophyta</taxon>
        <taxon>Embryophyta</taxon>
        <taxon>Tracheophyta</taxon>
        <taxon>Spermatophyta</taxon>
        <taxon>Magnoliopsida</taxon>
        <taxon>eudicotyledons</taxon>
        <taxon>Gunneridae</taxon>
        <taxon>Pentapetalae</taxon>
        <taxon>rosids</taxon>
        <taxon>malvids</taxon>
        <taxon>Brassicales</taxon>
        <taxon>Brassicaceae</taxon>
        <taxon>Brassiceae</taxon>
        <taxon>Brassica</taxon>
    </lineage>
</organism>
<evidence type="ECO:0000313" key="2">
    <source>
        <dbReference type="EMBL" id="VDD22818.1"/>
    </source>
</evidence>
<dbReference type="AlphaFoldDB" id="A0A3P6D9F9"/>
<sequence length="85" mass="9572">MEMENNSPAFGEGSSRRIQHIISPTQQVESQRALMIQRLGAPPPPPSYKEAKPTRSSNSEGNERKARRKKGPIWESNGSNQNQRK</sequence>
<name>A0A3P6D9F9_BRAOL</name>
<gene>
    <name evidence="2" type="ORF">BOLC2T08985H</name>
</gene>
<evidence type="ECO:0000256" key="1">
    <source>
        <dbReference type="SAM" id="MobiDB-lite"/>
    </source>
</evidence>
<reference evidence="2" key="1">
    <citation type="submission" date="2018-11" db="EMBL/GenBank/DDBJ databases">
        <authorList>
            <consortium name="Genoscope - CEA"/>
            <person name="William W."/>
        </authorList>
    </citation>
    <scope>NUCLEOTIDE SEQUENCE</scope>
</reference>
<feature type="compositionally biased region" description="Polar residues" evidence="1">
    <location>
        <begin position="76"/>
        <end position="85"/>
    </location>
</feature>
<proteinExistence type="predicted"/>
<protein>
    <submittedName>
        <fullName evidence="2">Uncharacterized protein</fullName>
    </submittedName>
</protein>